<sequence>MAPSATSEPLLFAIGTHSKISHYVVTYARKNPGDFLSYLRRVWPEYRERLAENPGCLRFLGRSKVLENGETRKIHKTWIPLSELRRLQSRYLLLGENASFPRLDPLLPEDDTLGDWDFLPQLGSQTKPDIYFWVNTLSDIKFNSWYKVASSQRVKELYLLLYEIYQETVDGNEGEKKVANYLSYGQY</sequence>
<dbReference type="HOGENOM" id="CLU_1447798_0_0_1"/>
<evidence type="ECO:0000313" key="1">
    <source>
        <dbReference type="EMBL" id="EWG49053.1"/>
    </source>
</evidence>
<dbReference type="Proteomes" id="UP000009096">
    <property type="component" value="Chromosome 10"/>
</dbReference>
<dbReference type="KEGG" id="fvr:FVEG_08671"/>
<gene>
    <name evidence="1" type="ORF">FVEG_08671</name>
</gene>
<protein>
    <submittedName>
        <fullName evidence="1">Uncharacterized protein</fullName>
    </submittedName>
</protein>
<accession>W7MC18</accession>
<name>W7MC18_GIBM7</name>
<keyword evidence="2" id="KW-1185">Reference proteome</keyword>
<proteinExistence type="predicted"/>
<dbReference type="RefSeq" id="XP_018755244.1">
    <property type="nucleotide sequence ID" value="XM_018897557.1"/>
</dbReference>
<dbReference type="OrthoDB" id="5094793at2759"/>
<reference evidence="1 2" key="1">
    <citation type="journal article" date="2010" name="Nature">
        <title>Comparative genomics reveals mobile pathogenicity chromosomes in Fusarium.</title>
        <authorList>
            <person name="Ma L.J."/>
            <person name="van der Does H.C."/>
            <person name="Borkovich K.A."/>
            <person name="Coleman J.J."/>
            <person name="Daboussi M.J."/>
            <person name="Di Pietro A."/>
            <person name="Dufresne M."/>
            <person name="Freitag M."/>
            <person name="Grabherr M."/>
            <person name="Henrissat B."/>
            <person name="Houterman P.M."/>
            <person name="Kang S."/>
            <person name="Shim W.B."/>
            <person name="Woloshuk C."/>
            <person name="Xie X."/>
            <person name="Xu J.R."/>
            <person name="Antoniw J."/>
            <person name="Baker S.E."/>
            <person name="Bluhm B.H."/>
            <person name="Breakspear A."/>
            <person name="Brown D.W."/>
            <person name="Butchko R.A."/>
            <person name="Chapman S."/>
            <person name="Coulson R."/>
            <person name="Coutinho P.M."/>
            <person name="Danchin E.G."/>
            <person name="Diener A."/>
            <person name="Gale L.R."/>
            <person name="Gardiner D.M."/>
            <person name="Goff S."/>
            <person name="Hammond-Kosack K.E."/>
            <person name="Hilburn K."/>
            <person name="Hua-Van A."/>
            <person name="Jonkers W."/>
            <person name="Kazan K."/>
            <person name="Kodira C.D."/>
            <person name="Koehrsen M."/>
            <person name="Kumar L."/>
            <person name="Lee Y.H."/>
            <person name="Li L."/>
            <person name="Manners J.M."/>
            <person name="Miranda-Saavedra D."/>
            <person name="Mukherjee M."/>
            <person name="Park G."/>
            <person name="Park J."/>
            <person name="Park S.Y."/>
            <person name="Proctor R.H."/>
            <person name="Regev A."/>
            <person name="Ruiz-Roldan M.C."/>
            <person name="Sain D."/>
            <person name="Sakthikumar S."/>
            <person name="Sykes S."/>
            <person name="Schwartz D.C."/>
            <person name="Turgeon B.G."/>
            <person name="Wapinski I."/>
            <person name="Yoder O."/>
            <person name="Young S."/>
            <person name="Zeng Q."/>
            <person name="Zhou S."/>
            <person name="Galagan J."/>
            <person name="Cuomo C.A."/>
            <person name="Kistler H.C."/>
            <person name="Rep M."/>
        </authorList>
    </citation>
    <scope>NUCLEOTIDE SEQUENCE [LARGE SCALE GENOMIC DNA]</scope>
    <source>
        <strain evidence="2">M3125 / FGSC 7600</strain>
    </source>
</reference>
<dbReference type="VEuPathDB" id="FungiDB:FVEG_08671"/>
<organism evidence="1 2">
    <name type="scientific">Gibberella moniliformis (strain M3125 / FGSC 7600)</name>
    <name type="common">Maize ear and stalk rot fungus</name>
    <name type="synonym">Fusarium verticillioides</name>
    <dbReference type="NCBI Taxonomy" id="334819"/>
    <lineage>
        <taxon>Eukaryota</taxon>
        <taxon>Fungi</taxon>
        <taxon>Dikarya</taxon>
        <taxon>Ascomycota</taxon>
        <taxon>Pezizomycotina</taxon>
        <taxon>Sordariomycetes</taxon>
        <taxon>Hypocreomycetidae</taxon>
        <taxon>Hypocreales</taxon>
        <taxon>Nectriaceae</taxon>
        <taxon>Fusarium</taxon>
        <taxon>Fusarium fujikuroi species complex</taxon>
    </lineage>
</organism>
<dbReference type="EMBL" id="CM000587">
    <property type="protein sequence ID" value="EWG49053.1"/>
    <property type="molecule type" value="Genomic_DNA"/>
</dbReference>
<dbReference type="AlphaFoldDB" id="W7MC18"/>
<evidence type="ECO:0000313" key="2">
    <source>
        <dbReference type="Proteomes" id="UP000009096"/>
    </source>
</evidence>
<dbReference type="EMBL" id="DS022252">
    <property type="protein sequence ID" value="EWG49053.1"/>
    <property type="molecule type" value="Genomic_DNA"/>
</dbReference>
<dbReference type="GeneID" id="30066386"/>